<dbReference type="AlphaFoldDB" id="E3H795"/>
<gene>
    <name evidence="4" type="ordered locus">Ilyop_0790</name>
</gene>
<dbReference type="STRING" id="572544.Ilyop_0790"/>
<dbReference type="InterPro" id="IPR043128">
    <property type="entry name" value="Rev_trsase/Diguanyl_cyclase"/>
</dbReference>
<dbReference type="InterPro" id="IPR029787">
    <property type="entry name" value="Nucleotide_cyclase"/>
</dbReference>
<evidence type="ECO:0000256" key="2">
    <source>
        <dbReference type="SAM" id="Phobius"/>
    </source>
</evidence>
<evidence type="ECO:0000313" key="5">
    <source>
        <dbReference type="Proteomes" id="UP000006875"/>
    </source>
</evidence>
<dbReference type="InterPro" id="IPR000160">
    <property type="entry name" value="GGDEF_dom"/>
</dbReference>
<dbReference type="NCBIfam" id="TIGR00254">
    <property type="entry name" value="GGDEF"/>
    <property type="match status" value="1"/>
</dbReference>
<dbReference type="SUPFAM" id="SSF55073">
    <property type="entry name" value="Nucleotide cyclase"/>
    <property type="match status" value="1"/>
</dbReference>
<dbReference type="Proteomes" id="UP000006875">
    <property type="component" value="Chromosome"/>
</dbReference>
<dbReference type="RefSeq" id="WP_013387246.1">
    <property type="nucleotide sequence ID" value="NC_014632.1"/>
</dbReference>
<keyword evidence="2" id="KW-1133">Transmembrane helix</keyword>
<dbReference type="PANTHER" id="PTHR45138">
    <property type="entry name" value="REGULATORY COMPONENTS OF SENSORY TRANSDUCTION SYSTEM"/>
    <property type="match status" value="1"/>
</dbReference>
<dbReference type="CDD" id="cd01949">
    <property type="entry name" value="GGDEF"/>
    <property type="match status" value="1"/>
</dbReference>
<keyword evidence="1" id="KW-0175">Coiled coil</keyword>
<dbReference type="HOGENOM" id="CLU_000445_11_16_0"/>
<dbReference type="eggNOG" id="COG3706">
    <property type="taxonomic scope" value="Bacteria"/>
</dbReference>
<dbReference type="SMART" id="SM00267">
    <property type="entry name" value="GGDEF"/>
    <property type="match status" value="1"/>
</dbReference>
<organism evidence="4 5">
    <name type="scientific">Ilyobacter polytropus (strain ATCC 51220 / DSM 2926 / LMG 16218 / CuHBu1)</name>
    <dbReference type="NCBI Taxonomy" id="572544"/>
    <lineage>
        <taxon>Bacteria</taxon>
        <taxon>Fusobacteriati</taxon>
        <taxon>Fusobacteriota</taxon>
        <taxon>Fusobacteriia</taxon>
        <taxon>Fusobacteriales</taxon>
        <taxon>Fusobacteriaceae</taxon>
        <taxon>Ilyobacter</taxon>
    </lineage>
</organism>
<keyword evidence="2" id="KW-0812">Transmembrane</keyword>
<name>E3H795_ILYPC</name>
<keyword evidence="5" id="KW-1185">Reference proteome</keyword>
<dbReference type="PROSITE" id="PS50887">
    <property type="entry name" value="GGDEF"/>
    <property type="match status" value="1"/>
</dbReference>
<feature type="transmembrane region" description="Helical" evidence="2">
    <location>
        <begin position="7"/>
        <end position="25"/>
    </location>
</feature>
<dbReference type="InterPro" id="IPR050469">
    <property type="entry name" value="Diguanylate_Cyclase"/>
</dbReference>
<dbReference type="GO" id="GO:0052621">
    <property type="term" value="F:diguanylate cyclase activity"/>
    <property type="evidence" value="ECO:0007669"/>
    <property type="project" value="TreeGrafter"/>
</dbReference>
<accession>E3H795</accession>
<dbReference type="Gene3D" id="3.30.70.270">
    <property type="match status" value="1"/>
</dbReference>
<evidence type="ECO:0000259" key="3">
    <source>
        <dbReference type="PROSITE" id="PS50887"/>
    </source>
</evidence>
<sequence length="264" mass="31330">MKIKSKKASIIVTWYLIISFIWIFFYDQIIYVEAQNIKYYKSFQIFKWIFFILITSLFLYELIKRSHSEIETLNNEQEDSLRDLKSRLNELEKVAYVDYLTKLATRRFLMEKCELLFESAKRSEITLTLLMFDIDYFKKYNDRYGHVEGDRILRIIGNLLKKNFKGKTNAIGRYGGEEFLIVLPHTDLRTSISLVEKFQKKLKICFLEHGDSPFGEITVSIGVKSGKISEYESVDDLVRKVDEELYRAKESGRNKYSFSEKDNR</sequence>
<protein>
    <submittedName>
        <fullName evidence="4">Diguanylate cyclase</fullName>
    </submittedName>
</protein>
<dbReference type="EMBL" id="CP002281">
    <property type="protein sequence ID" value="ADO82576.1"/>
    <property type="molecule type" value="Genomic_DNA"/>
</dbReference>
<feature type="transmembrane region" description="Helical" evidence="2">
    <location>
        <begin position="45"/>
        <end position="63"/>
    </location>
</feature>
<reference evidence="4 5" key="1">
    <citation type="journal article" date="2010" name="Stand. Genomic Sci.">
        <title>Complete genome sequence of Ilyobacter polytropus type strain (CuHbu1).</title>
        <authorList>
            <person name="Sikorski J."/>
            <person name="Chertkov O."/>
            <person name="Lapidus A."/>
            <person name="Nolan M."/>
            <person name="Lucas S."/>
            <person name="Del Rio T.G."/>
            <person name="Tice H."/>
            <person name="Cheng J.F."/>
            <person name="Tapia R."/>
            <person name="Han C."/>
            <person name="Goodwin L."/>
            <person name="Pitluck S."/>
            <person name="Liolios K."/>
            <person name="Ivanova N."/>
            <person name="Mavromatis K."/>
            <person name="Mikhailova N."/>
            <person name="Pati A."/>
            <person name="Chen A."/>
            <person name="Palaniappan K."/>
            <person name="Land M."/>
            <person name="Hauser L."/>
            <person name="Chang Y.J."/>
            <person name="Jeffries C.D."/>
            <person name="Brambilla E."/>
            <person name="Yasawong M."/>
            <person name="Rohde M."/>
            <person name="Pukall R."/>
            <person name="Spring S."/>
            <person name="Goker M."/>
            <person name="Woyke T."/>
            <person name="Bristow J."/>
            <person name="Eisen J.A."/>
            <person name="Markowitz V."/>
            <person name="Hugenholtz P."/>
            <person name="Kyrpides N.C."/>
            <person name="Klenk H.P."/>
        </authorList>
    </citation>
    <scope>NUCLEOTIDE SEQUENCE [LARGE SCALE GENOMIC DNA]</scope>
    <source>
        <strain evidence="5">ATCC 51220 / DSM 2926 / LMG 16218 / CuHBu1</strain>
    </source>
</reference>
<dbReference type="FunFam" id="3.30.70.270:FF:000001">
    <property type="entry name" value="Diguanylate cyclase domain protein"/>
    <property type="match status" value="1"/>
</dbReference>
<evidence type="ECO:0000313" key="4">
    <source>
        <dbReference type="EMBL" id="ADO82576.1"/>
    </source>
</evidence>
<dbReference type="Pfam" id="PF00990">
    <property type="entry name" value="GGDEF"/>
    <property type="match status" value="1"/>
</dbReference>
<dbReference type="OrthoDB" id="353812at2"/>
<keyword evidence="2" id="KW-0472">Membrane</keyword>
<evidence type="ECO:0000256" key="1">
    <source>
        <dbReference type="SAM" id="Coils"/>
    </source>
</evidence>
<feature type="domain" description="GGDEF" evidence="3">
    <location>
        <begin position="125"/>
        <end position="261"/>
    </location>
</feature>
<proteinExistence type="predicted"/>
<dbReference type="KEGG" id="ipo:Ilyop_0790"/>
<dbReference type="PANTHER" id="PTHR45138:SF9">
    <property type="entry name" value="DIGUANYLATE CYCLASE DGCM-RELATED"/>
    <property type="match status" value="1"/>
</dbReference>
<feature type="coiled-coil region" evidence="1">
    <location>
        <begin position="67"/>
        <end position="94"/>
    </location>
</feature>